<evidence type="ECO:0000256" key="5">
    <source>
        <dbReference type="ARBA" id="ARBA00023136"/>
    </source>
</evidence>
<keyword evidence="4 7" id="KW-1133">Transmembrane helix</keyword>
<feature type="transmembrane region" description="Helical" evidence="7">
    <location>
        <begin position="155"/>
        <end position="174"/>
    </location>
</feature>
<keyword evidence="5 7" id="KW-0472">Membrane</keyword>
<feature type="transmembrane region" description="Helical" evidence="7">
    <location>
        <begin position="35"/>
        <end position="56"/>
    </location>
</feature>
<name>A0A9X9T8N1_METOG</name>
<dbReference type="Gene3D" id="1.10.3730.20">
    <property type="match status" value="1"/>
</dbReference>
<dbReference type="SUPFAM" id="SSF103481">
    <property type="entry name" value="Multidrug resistance efflux transporter EmrE"/>
    <property type="match status" value="2"/>
</dbReference>
<evidence type="ECO:0000259" key="8">
    <source>
        <dbReference type="Pfam" id="PF00892"/>
    </source>
</evidence>
<feature type="transmembrane region" description="Helical" evidence="7">
    <location>
        <begin position="186"/>
        <end position="209"/>
    </location>
</feature>
<evidence type="ECO:0000256" key="7">
    <source>
        <dbReference type="SAM" id="Phobius"/>
    </source>
</evidence>
<feature type="domain" description="EamA" evidence="8">
    <location>
        <begin position="159"/>
        <end position="291"/>
    </location>
</feature>
<dbReference type="RefSeq" id="WP_268186558.1">
    <property type="nucleotide sequence ID" value="NZ_CP113361.1"/>
</dbReference>
<dbReference type="Proteomes" id="UP001163096">
    <property type="component" value="Chromosome"/>
</dbReference>
<evidence type="ECO:0000313" key="9">
    <source>
        <dbReference type="EMBL" id="WAI01332.1"/>
    </source>
</evidence>
<keyword evidence="10" id="KW-1185">Reference proteome</keyword>
<proteinExistence type="predicted"/>
<feature type="transmembrane region" description="Helical" evidence="7">
    <location>
        <begin position="76"/>
        <end position="98"/>
    </location>
</feature>
<dbReference type="KEGG" id="mou:OU421_00190"/>
<dbReference type="InterPro" id="IPR050638">
    <property type="entry name" value="AA-Vitamin_Transporters"/>
</dbReference>
<evidence type="ECO:0000256" key="3">
    <source>
        <dbReference type="ARBA" id="ARBA00022692"/>
    </source>
</evidence>
<feature type="transmembrane region" description="Helical" evidence="7">
    <location>
        <begin position="215"/>
        <end position="239"/>
    </location>
</feature>
<dbReference type="PANTHER" id="PTHR32322:SF18">
    <property type="entry name" value="S-ADENOSYLMETHIONINE_S-ADENOSYLHOMOCYSTEINE TRANSPORTER"/>
    <property type="match status" value="1"/>
</dbReference>
<evidence type="ECO:0000256" key="6">
    <source>
        <dbReference type="SAM" id="MobiDB-lite"/>
    </source>
</evidence>
<feature type="transmembrane region" description="Helical" evidence="7">
    <location>
        <begin position="251"/>
        <end position="268"/>
    </location>
</feature>
<evidence type="ECO:0000256" key="1">
    <source>
        <dbReference type="ARBA" id="ARBA00004651"/>
    </source>
</evidence>
<reference evidence="9" key="1">
    <citation type="submission" date="2022-11" db="EMBL/GenBank/DDBJ databases">
        <title>Complete genome sequence of Methanogenium organophilum DSM 3596.</title>
        <authorList>
            <person name="Chen S.-C."/>
            <person name="Lai S.-J."/>
            <person name="You Y.-T."/>
        </authorList>
    </citation>
    <scope>NUCLEOTIDE SEQUENCE</scope>
    <source>
        <strain evidence="9">DSM 3596</strain>
    </source>
</reference>
<evidence type="ECO:0000256" key="2">
    <source>
        <dbReference type="ARBA" id="ARBA00022475"/>
    </source>
</evidence>
<sequence length="360" mass="38799">MIAKNRLPVIYALLAAALFGSSAPAAKILLTEISPVTLGALFYLGSGFGLVAYLWLDRLLGGDRHSIEAAVTRSDIPSVIGIVLFGGILAPMILMVSLQYTPSATASLLLNFEPVATTIIAVLFFHEAVGRRIYTALGLITASCVILSYDPSAAWGISIAALGILLACTCWALDNNISRNVAAKDPVPIVAIKGAIAGIVMALIAFILGETMPSPSLAIITMVVGFFSYGGITSVFFFWALRGIGTARAGAILAVSPFFGVLISLLVFPDPLSPEFYIALPVMGVGAYLLMTEHHSHMHTHPAIFHEHRHDHDDLHHDHIHMGFEPSLSSSGEHCHPHQHEELIHEHPHKPDIHHRHSHK</sequence>
<dbReference type="Pfam" id="PF00892">
    <property type="entry name" value="EamA"/>
    <property type="match status" value="2"/>
</dbReference>
<dbReference type="GO" id="GO:0005886">
    <property type="term" value="C:plasma membrane"/>
    <property type="evidence" value="ECO:0007669"/>
    <property type="project" value="UniProtKB-SubCell"/>
</dbReference>
<feature type="region of interest" description="Disordered" evidence="6">
    <location>
        <begin position="328"/>
        <end position="360"/>
    </location>
</feature>
<gene>
    <name evidence="9" type="ORF">OU421_00190</name>
</gene>
<dbReference type="GeneID" id="76833474"/>
<dbReference type="InterPro" id="IPR000620">
    <property type="entry name" value="EamA_dom"/>
</dbReference>
<dbReference type="AlphaFoldDB" id="A0A9X9T8N1"/>
<accession>A0A9X9T8N1</accession>
<dbReference type="PANTHER" id="PTHR32322">
    <property type="entry name" value="INNER MEMBRANE TRANSPORTER"/>
    <property type="match status" value="1"/>
</dbReference>
<feature type="compositionally biased region" description="Basic and acidic residues" evidence="6">
    <location>
        <begin position="333"/>
        <end position="351"/>
    </location>
</feature>
<organism evidence="9 10">
    <name type="scientific">Methanogenium organophilum</name>
    <dbReference type="NCBI Taxonomy" id="2199"/>
    <lineage>
        <taxon>Archaea</taxon>
        <taxon>Methanobacteriati</taxon>
        <taxon>Methanobacteriota</taxon>
        <taxon>Stenosarchaea group</taxon>
        <taxon>Methanomicrobia</taxon>
        <taxon>Methanomicrobiales</taxon>
        <taxon>Methanomicrobiaceae</taxon>
        <taxon>Methanogenium</taxon>
    </lineage>
</organism>
<feature type="transmembrane region" description="Helical" evidence="7">
    <location>
        <begin position="132"/>
        <end position="149"/>
    </location>
</feature>
<comment type="subcellular location">
    <subcellularLocation>
        <location evidence="1">Cell membrane</location>
        <topology evidence="1">Multi-pass membrane protein</topology>
    </subcellularLocation>
</comment>
<feature type="domain" description="EamA" evidence="8">
    <location>
        <begin position="9"/>
        <end position="148"/>
    </location>
</feature>
<protein>
    <submittedName>
        <fullName evidence="9">DMT family transporter</fullName>
    </submittedName>
</protein>
<dbReference type="EMBL" id="CP113361">
    <property type="protein sequence ID" value="WAI01332.1"/>
    <property type="molecule type" value="Genomic_DNA"/>
</dbReference>
<keyword evidence="3 7" id="KW-0812">Transmembrane</keyword>
<evidence type="ECO:0000256" key="4">
    <source>
        <dbReference type="ARBA" id="ARBA00022989"/>
    </source>
</evidence>
<feature type="transmembrane region" description="Helical" evidence="7">
    <location>
        <begin position="274"/>
        <end position="291"/>
    </location>
</feature>
<feature type="transmembrane region" description="Helical" evidence="7">
    <location>
        <begin position="104"/>
        <end position="125"/>
    </location>
</feature>
<evidence type="ECO:0000313" key="10">
    <source>
        <dbReference type="Proteomes" id="UP001163096"/>
    </source>
</evidence>
<keyword evidence="2" id="KW-1003">Cell membrane</keyword>
<dbReference type="InterPro" id="IPR037185">
    <property type="entry name" value="EmrE-like"/>
</dbReference>